<reference evidence="2" key="1">
    <citation type="submission" date="2022-10" db="EMBL/GenBank/DDBJ databases">
        <title>The WGS of Solirubrobacter sp. CPCC 204708.</title>
        <authorList>
            <person name="Jiang Z."/>
        </authorList>
    </citation>
    <scope>NUCLEOTIDE SEQUENCE</scope>
    <source>
        <strain evidence="2">CPCC 204708</strain>
    </source>
</reference>
<gene>
    <name evidence="2" type="ORF">OJ962_23965</name>
</gene>
<accession>A0ABT4RPT1</accession>
<evidence type="ECO:0000313" key="3">
    <source>
        <dbReference type="Proteomes" id="UP001147700"/>
    </source>
</evidence>
<feature type="region of interest" description="Disordered" evidence="1">
    <location>
        <begin position="1"/>
        <end position="24"/>
    </location>
</feature>
<name>A0ABT4RPT1_9ACTN</name>
<dbReference type="RefSeq" id="WP_270006655.1">
    <property type="nucleotide sequence ID" value="NZ_JAPCID010000041.1"/>
</dbReference>
<dbReference type="Proteomes" id="UP001147700">
    <property type="component" value="Unassembled WGS sequence"/>
</dbReference>
<dbReference type="EMBL" id="JAPCID010000041">
    <property type="protein sequence ID" value="MDA0140574.1"/>
    <property type="molecule type" value="Genomic_DNA"/>
</dbReference>
<sequence>MHGSIQPWSWNQDPETRFPTPQEQQNELQLEAGVWVSEIAGTPRREATGPDGQTATVTDVVTLVRRVV</sequence>
<organism evidence="2 3">
    <name type="scientific">Solirubrobacter deserti</name>
    <dbReference type="NCBI Taxonomy" id="2282478"/>
    <lineage>
        <taxon>Bacteria</taxon>
        <taxon>Bacillati</taxon>
        <taxon>Actinomycetota</taxon>
        <taxon>Thermoleophilia</taxon>
        <taxon>Solirubrobacterales</taxon>
        <taxon>Solirubrobacteraceae</taxon>
        <taxon>Solirubrobacter</taxon>
    </lineage>
</organism>
<evidence type="ECO:0000256" key="1">
    <source>
        <dbReference type="SAM" id="MobiDB-lite"/>
    </source>
</evidence>
<comment type="caution">
    <text evidence="2">The sequence shown here is derived from an EMBL/GenBank/DDBJ whole genome shotgun (WGS) entry which is preliminary data.</text>
</comment>
<evidence type="ECO:0000313" key="2">
    <source>
        <dbReference type="EMBL" id="MDA0140574.1"/>
    </source>
</evidence>
<keyword evidence="3" id="KW-1185">Reference proteome</keyword>
<proteinExistence type="predicted"/>
<protein>
    <submittedName>
        <fullName evidence="2">Uncharacterized protein</fullName>
    </submittedName>
</protein>